<comment type="caution">
    <text evidence="10">The sequence shown here is derived from an EMBL/GenBank/DDBJ whole genome shotgun (WGS) entry which is preliminary data.</text>
</comment>
<evidence type="ECO:0000256" key="4">
    <source>
        <dbReference type="ARBA" id="ARBA00022691"/>
    </source>
</evidence>
<dbReference type="InterPro" id="IPR029063">
    <property type="entry name" value="SAM-dependent_MTases_sf"/>
</dbReference>
<evidence type="ECO:0000256" key="7">
    <source>
        <dbReference type="RuleBase" id="RU362106"/>
    </source>
</evidence>
<comment type="similarity">
    <text evidence="6 7">Belongs to the class I-like SAM-binding methyltransferase superfamily. rRNA adenine N(6)-methyltransferase family.</text>
</comment>
<evidence type="ECO:0000313" key="11">
    <source>
        <dbReference type="Proteomes" id="UP001189429"/>
    </source>
</evidence>
<reference evidence="10" key="1">
    <citation type="submission" date="2023-10" db="EMBL/GenBank/DDBJ databases">
        <authorList>
            <person name="Chen Y."/>
            <person name="Shah S."/>
            <person name="Dougan E. K."/>
            <person name="Thang M."/>
            <person name="Chan C."/>
        </authorList>
    </citation>
    <scope>NUCLEOTIDE SEQUENCE [LARGE SCALE GENOMIC DNA]</scope>
</reference>
<keyword evidence="4 6" id="KW-0949">S-adenosyl-L-methionine</keyword>
<keyword evidence="11" id="KW-1185">Reference proteome</keyword>
<accession>A0ABN9PRS6</accession>
<dbReference type="Gene3D" id="3.40.50.150">
    <property type="entry name" value="Vaccinia Virus protein VP39"/>
    <property type="match status" value="1"/>
</dbReference>
<comment type="caution">
    <text evidence="6">Lacks conserved residue(s) required for the propagation of feature annotation.</text>
</comment>
<evidence type="ECO:0000256" key="1">
    <source>
        <dbReference type="ARBA" id="ARBA00022552"/>
    </source>
</evidence>
<feature type="domain" description="Ribosomal RNA adenine methylase transferase N-terminal" evidence="9">
    <location>
        <begin position="93"/>
        <end position="265"/>
    </location>
</feature>
<feature type="binding site" evidence="6">
    <location>
        <position position="136"/>
    </location>
    <ligand>
        <name>S-adenosyl-L-methionine</name>
        <dbReference type="ChEBI" id="CHEBI:59789"/>
    </ligand>
</feature>
<feature type="region of interest" description="Disordered" evidence="8">
    <location>
        <begin position="1"/>
        <end position="43"/>
    </location>
</feature>
<evidence type="ECO:0000256" key="2">
    <source>
        <dbReference type="ARBA" id="ARBA00022603"/>
    </source>
</evidence>
<feature type="binding site" evidence="6">
    <location>
        <position position="158"/>
    </location>
    <ligand>
        <name>S-adenosyl-L-methionine</name>
        <dbReference type="ChEBI" id="CHEBI:59789"/>
    </ligand>
</feature>
<feature type="binding site" evidence="6">
    <location>
        <position position="180"/>
    </location>
    <ligand>
        <name>S-adenosyl-L-methionine</name>
        <dbReference type="ChEBI" id="CHEBI:59789"/>
    </ligand>
</feature>
<dbReference type="CDD" id="cd02440">
    <property type="entry name" value="AdoMet_MTases"/>
    <property type="match status" value="1"/>
</dbReference>
<protein>
    <recommendedName>
        <fullName evidence="7">rRNA adenine N(6)-methyltransferase</fullName>
        <ecNumber evidence="7">2.1.1.-</ecNumber>
    </recommendedName>
</protein>
<dbReference type="SUPFAM" id="SSF53335">
    <property type="entry name" value="S-adenosyl-L-methionine-dependent methyltransferases"/>
    <property type="match status" value="1"/>
</dbReference>
<evidence type="ECO:0000259" key="9">
    <source>
        <dbReference type="SMART" id="SM00650"/>
    </source>
</evidence>
<dbReference type="SUPFAM" id="SSF51430">
    <property type="entry name" value="NAD(P)-linked oxidoreductase"/>
    <property type="match status" value="1"/>
</dbReference>
<evidence type="ECO:0000256" key="5">
    <source>
        <dbReference type="ARBA" id="ARBA00022884"/>
    </source>
</evidence>
<evidence type="ECO:0000256" key="6">
    <source>
        <dbReference type="PROSITE-ProRule" id="PRU01026"/>
    </source>
</evidence>
<dbReference type="InterPro" id="IPR001737">
    <property type="entry name" value="KsgA/Erm"/>
</dbReference>
<gene>
    <name evidence="10" type="ORF">PCOR1329_LOCUS5395</name>
</gene>
<dbReference type="Proteomes" id="UP001189429">
    <property type="component" value="Unassembled WGS sequence"/>
</dbReference>
<evidence type="ECO:0000256" key="3">
    <source>
        <dbReference type="ARBA" id="ARBA00022679"/>
    </source>
</evidence>
<organism evidence="10 11">
    <name type="scientific">Prorocentrum cordatum</name>
    <dbReference type="NCBI Taxonomy" id="2364126"/>
    <lineage>
        <taxon>Eukaryota</taxon>
        <taxon>Sar</taxon>
        <taxon>Alveolata</taxon>
        <taxon>Dinophyceae</taxon>
        <taxon>Prorocentrales</taxon>
        <taxon>Prorocentraceae</taxon>
        <taxon>Prorocentrum</taxon>
    </lineage>
</organism>
<dbReference type="EC" id="2.1.1.-" evidence="7"/>
<dbReference type="InterPro" id="IPR036812">
    <property type="entry name" value="NAD(P)_OxRdtase_dom_sf"/>
</dbReference>
<keyword evidence="5 6" id="KW-0694">RNA-binding</keyword>
<dbReference type="Pfam" id="PF00398">
    <property type="entry name" value="RrnaAD"/>
    <property type="match status" value="1"/>
</dbReference>
<feature type="compositionally biased region" description="Basic and acidic residues" evidence="8">
    <location>
        <begin position="31"/>
        <end position="40"/>
    </location>
</feature>
<evidence type="ECO:0000256" key="8">
    <source>
        <dbReference type="SAM" id="MobiDB-lite"/>
    </source>
</evidence>
<evidence type="ECO:0000313" key="10">
    <source>
        <dbReference type="EMBL" id="CAK0795847.1"/>
    </source>
</evidence>
<dbReference type="PROSITE" id="PS51689">
    <property type="entry name" value="SAM_RNA_A_N6_MT"/>
    <property type="match status" value="1"/>
</dbReference>
<feature type="binding site" evidence="6">
    <location>
        <position position="81"/>
    </location>
    <ligand>
        <name>S-adenosyl-L-methionine</name>
        <dbReference type="ChEBI" id="CHEBI:59789"/>
    </ligand>
</feature>
<sequence>MRSAGLGPFSASRGPRWAQRPSKNDSGCKAGPRERVRTSEGPRIGKFRTSHAWACFPLSKAPDPLSRGMPLRQPKKSLGQNYLTDPNTIRLHIVAEFLDAAAAKGTPAAAVLELAPGLGALTRPLWERLPGMRAVELDDRAVEVLRRDLPGLEVIHADMLTLDLAAMSAQCGASLHVVGNLPYNIVSDVLVMLASSSGSVRSAQVMVQKEVADRVLAQPGSPSYGWLAPVVQLYTRPRLCFQVPPTAFYPRPKVTSAILELDFKEPAELPAVDFARVHELIRAAFQGRGKKLKGSLRALMATSRAALPREWENRRAVGARPAVNRTRSAPALRSTGWSSTSATCNDTLLAASQALGVTLSAWGSLSGPTTGRNPGASLSDPRLQSIAKRCSVSTAKLALRWLASEGVLPVTTTCSRQHAVDDLANASFELSAE</sequence>
<dbReference type="PANTHER" id="PTHR11727">
    <property type="entry name" value="DIMETHYLADENOSINE TRANSFERASE"/>
    <property type="match status" value="1"/>
</dbReference>
<dbReference type="NCBIfam" id="TIGR00755">
    <property type="entry name" value="ksgA"/>
    <property type="match status" value="1"/>
</dbReference>
<keyword evidence="1 7" id="KW-0698">rRNA processing</keyword>
<dbReference type="SMART" id="SM00650">
    <property type="entry name" value="rADc"/>
    <property type="match status" value="1"/>
</dbReference>
<dbReference type="EMBL" id="CAUYUJ010001422">
    <property type="protein sequence ID" value="CAK0795847.1"/>
    <property type="molecule type" value="Genomic_DNA"/>
</dbReference>
<dbReference type="InterPro" id="IPR011530">
    <property type="entry name" value="rRNA_adenine_dimethylase"/>
</dbReference>
<dbReference type="InterPro" id="IPR020598">
    <property type="entry name" value="rRNA_Ade_methylase_Trfase_N"/>
</dbReference>
<keyword evidence="3 6" id="KW-0808">Transferase</keyword>
<feature type="binding site" evidence="6">
    <location>
        <position position="83"/>
    </location>
    <ligand>
        <name>S-adenosyl-L-methionine</name>
        <dbReference type="ChEBI" id="CHEBI:59789"/>
    </ligand>
</feature>
<keyword evidence="2 6" id="KW-0489">Methyltransferase</keyword>
<proteinExistence type="inferred from homology"/>
<dbReference type="PANTHER" id="PTHR11727:SF7">
    <property type="entry name" value="DIMETHYLADENOSINE TRANSFERASE-RELATED"/>
    <property type="match status" value="1"/>
</dbReference>
<name>A0ABN9PRS6_9DINO</name>
<dbReference type="Gene3D" id="3.20.20.100">
    <property type="entry name" value="NADP-dependent oxidoreductase domain"/>
    <property type="match status" value="1"/>
</dbReference>
<feature type="non-terminal residue" evidence="10">
    <location>
        <position position="433"/>
    </location>
</feature>